<dbReference type="AlphaFoldDB" id="A0A0C3Q0H0"/>
<protein>
    <submittedName>
        <fullName evidence="1">Uncharacterized protein</fullName>
    </submittedName>
</protein>
<evidence type="ECO:0000313" key="1">
    <source>
        <dbReference type="EMBL" id="KIO15821.1"/>
    </source>
</evidence>
<sequence>MPAKRSYKQQQHGLLKNLLKGAIHHITSIKHVLVVPLEVVWNELNISTPTPGTPVYELAPVVGDCRLLGTYQGFAVTHEYEVYWIIRLPSGHQSMFSAKRCLPGPEPSTA</sequence>
<reference evidence="2" key="2">
    <citation type="submission" date="2015-01" db="EMBL/GenBank/DDBJ databases">
        <title>Evolutionary Origins and Diversification of the Mycorrhizal Mutualists.</title>
        <authorList>
            <consortium name="DOE Joint Genome Institute"/>
            <consortium name="Mycorrhizal Genomics Consortium"/>
            <person name="Kohler A."/>
            <person name="Kuo A."/>
            <person name="Nagy L.G."/>
            <person name="Floudas D."/>
            <person name="Copeland A."/>
            <person name="Barry K.W."/>
            <person name="Cichocki N."/>
            <person name="Veneault-Fourrey C."/>
            <person name="LaButti K."/>
            <person name="Lindquist E.A."/>
            <person name="Lipzen A."/>
            <person name="Lundell T."/>
            <person name="Morin E."/>
            <person name="Murat C."/>
            <person name="Riley R."/>
            <person name="Ohm R."/>
            <person name="Sun H."/>
            <person name="Tunlid A."/>
            <person name="Henrissat B."/>
            <person name="Grigoriev I.V."/>
            <person name="Hibbett D.S."/>
            <person name="Martin F."/>
        </authorList>
    </citation>
    <scope>NUCLEOTIDE SEQUENCE [LARGE SCALE GENOMIC DNA]</scope>
    <source>
        <strain evidence="2">MUT 4182</strain>
    </source>
</reference>
<evidence type="ECO:0000313" key="2">
    <source>
        <dbReference type="Proteomes" id="UP000054248"/>
    </source>
</evidence>
<accession>A0A0C3Q0H0</accession>
<proteinExistence type="predicted"/>
<reference evidence="1 2" key="1">
    <citation type="submission" date="2014-04" db="EMBL/GenBank/DDBJ databases">
        <authorList>
            <consortium name="DOE Joint Genome Institute"/>
            <person name="Kuo A."/>
            <person name="Girlanda M."/>
            <person name="Perotto S."/>
            <person name="Kohler A."/>
            <person name="Nagy L.G."/>
            <person name="Floudas D."/>
            <person name="Copeland A."/>
            <person name="Barry K.W."/>
            <person name="Cichocki N."/>
            <person name="Veneault-Fourrey C."/>
            <person name="LaButti K."/>
            <person name="Lindquist E.A."/>
            <person name="Lipzen A."/>
            <person name="Lundell T."/>
            <person name="Morin E."/>
            <person name="Murat C."/>
            <person name="Sun H."/>
            <person name="Tunlid A."/>
            <person name="Henrissat B."/>
            <person name="Grigoriev I.V."/>
            <person name="Hibbett D.S."/>
            <person name="Martin F."/>
            <person name="Nordberg H.P."/>
            <person name="Cantor M.N."/>
            <person name="Hua S.X."/>
        </authorList>
    </citation>
    <scope>NUCLEOTIDE SEQUENCE [LARGE SCALE GENOMIC DNA]</scope>
    <source>
        <strain evidence="1 2">MUT 4182</strain>
    </source>
</reference>
<dbReference type="Proteomes" id="UP000054248">
    <property type="component" value="Unassembled WGS sequence"/>
</dbReference>
<name>A0A0C3Q0H0_9AGAM</name>
<organism evidence="1 2">
    <name type="scientific">Tulasnella calospora MUT 4182</name>
    <dbReference type="NCBI Taxonomy" id="1051891"/>
    <lineage>
        <taxon>Eukaryota</taxon>
        <taxon>Fungi</taxon>
        <taxon>Dikarya</taxon>
        <taxon>Basidiomycota</taxon>
        <taxon>Agaricomycotina</taxon>
        <taxon>Agaricomycetes</taxon>
        <taxon>Cantharellales</taxon>
        <taxon>Tulasnellaceae</taxon>
        <taxon>Tulasnella</taxon>
    </lineage>
</organism>
<keyword evidence="2" id="KW-1185">Reference proteome</keyword>
<dbReference type="EMBL" id="KN823799">
    <property type="protein sequence ID" value="KIO15821.1"/>
    <property type="molecule type" value="Genomic_DNA"/>
</dbReference>
<dbReference type="HOGENOM" id="CLU_2172926_0_0_1"/>
<gene>
    <name evidence="1" type="ORF">M407DRAFT_34574</name>
</gene>